<keyword evidence="3" id="KW-1003">Cell membrane</keyword>
<evidence type="ECO:0000259" key="10">
    <source>
        <dbReference type="Pfam" id="PF04290"/>
    </source>
</evidence>
<gene>
    <name evidence="11" type="ORF">PFX98_14710</name>
</gene>
<keyword evidence="2 9" id="KW-0813">Transport</keyword>
<evidence type="ECO:0000256" key="3">
    <source>
        <dbReference type="ARBA" id="ARBA00022475"/>
    </source>
</evidence>
<accession>A0AA95N873</accession>
<dbReference type="InterPro" id="IPR055348">
    <property type="entry name" value="DctQ"/>
</dbReference>
<evidence type="ECO:0000256" key="5">
    <source>
        <dbReference type="ARBA" id="ARBA00022692"/>
    </source>
</evidence>
<evidence type="ECO:0000256" key="4">
    <source>
        <dbReference type="ARBA" id="ARBA00022519"/>
    </source>
</evidence>
<dbReference type="GO" id="GO:0015740">
    <property type="term" value="P:C4-dicarboxylate transport"/>
    <property type="evidence" value="ECO:0007669"/>
    <property type="project" value="TreeGrafter"/>
</dbReference>
<sequence length="158" mass="16570">MAVPAGLRTLARWCALAGCLCASLTALLTVASIIGRSWLARPIQGDVELTQFGIALCIALCLPWCQLQRGNIIVDFFTQAAPAPVQRGLDRLGALLLAVMLGLLAWRAGAGALAVREAGETSMILGWPMWFSYAALAPGLALSGLIALLQAWRGGAGR</sequence>
<proteinExistence type="inferred from homology"/>
<dbReference type="KEGG" id="pais:PFX98_14710"/>
<evidence type="ECO:0000256" key="9">
    <source>
        <dbReference type="RuleBase" id="RU369079"/>
    </source>
</evidence>
<name>A0AA95N873_9BURK</name>
<dbReference type="Proteomes" id="UP001177769">
    <property type="component" value="Chromosome"/>
</dbReference>
<evidence type="ECO:0000256" key="6">
    <source>
        <dbReference type="ARBA" id="ARBA00022989"/>
    </source>
</evidence>
<protein>
    <recommendedName>
        <fullName evidence="9">TRAP transporter small permease protein</fullName>
    </recommendedName>
</protein>
<dbReference type="RefSeq" id="WP_285231251.1">
    <property type="nucleotide sequence ID" value="NZ_CP116346.1"/>
</dbReference>
<comment type="subcellular location">
    <subcellularLocation>
        <location evidence="1 9">Cell inner membrane</location>
        <topology evidence="1 9">Multi-pass membrane protein</topology>
    </subcellularLocation>
</comment>
<dbReference type="EMBL" id="CP116346">
    <property type="protein sequence ID" value="WIT10182.1"/>
    <property type="molecule type" value="Genomic_DNA"/>
</dbReference>
<dbReference type="GO" id="GO:0005886">
    <property type="term" value="C:plasma membrane"/>
    <property type="evidence" value="ECO:0007669"/>
    <property type="project" value="UniProtKB-SubCell"/>
</dbReference>
<dbReference type="PANTHER" id="PTHR35011:SF10">
    <property type="entry name" value="TRAP TRANSPORTER SMALL PERMEASE PROTEIN"/>
    <property type="match status" value="1"/>
</dbReference>
<dbReference type="PANTHER" id="PTHR35011">
    <property type="entry name" value="2,3-DIKETO-L-GULONATE TRAP TRANSPORTER SMALL PERMEASE PROTEIN YIAM"/>
    <property type="match status" value="1"/>
</dbReference>
<keyword evidence="5 9" id="KW-0812">Transmembrane</keyword>
<feature type="domain" description="Tripartite ATP-independent periplasmic transporters DctQ component" evidence="10">
    <location>
        <begin position="26"/>
        <end position="153"/>
    </location>
</feature>
<evidence type="ECO:0000256" key="8">
    <source>
        <dbReference type="ARBA" id="ARBA00038436"/>
    </source>
</evidence>
<keyword evidence="6 9" id="KW-1133">Transmembrane helix</keyword>
<feature type="transmembrane region" description="Helical" evidence="9">
    <location>
        <begin position="49"/>
        <end position="67"/>
    </location>
</feature>
<comment type="similarity">
    <text evidence="8 9">Belongs to the TRAP transporter small permease family.</text>
</comment>
<comment type="caution">
    <text evidence="9">Lacks conserved residue(s) required for the propagation of feature annotation.</text>
</comment>
<comment type="function">
    <text evidence="9">Part of the tripartite ATP-independent periplasmic (TRAP) transport system.</text>
</comment>
<dbReference type="Pfam" id="PF04290">
    <property type="entry name" value="DctQ"/>
    <property type="match status" value="1"/>
</dbReference>
<comment type="subunit">
    <text evidence="9">The complex comprises the extracytoplasmic solute receptor protein and the two transmembrane proteins.</text>
</comment>
<feature type="transmembrane region" description="Helical" evidence="9">
    <location>
        <begin position="88"/>
        <end position="110"/>
    </location>
</feature>
<evidence type="ECO:0000256" key="7">
    <source>
        <dbReference type="ARBA" id="ARBA00023136"/>
    </source>
</evidence>
<organism evidence="11 12">
    <name type="scientific">Paucibacter sediminis</name>
    <dbReference type="NCBI Taxonomy" id="3019553"/>
    <lineage>
        <taxon>Bacteria</taxon>
        <taxon>Pseudomonadati</taxon>
        <taxon>Pseudomonadota</taxon>
        <taxon>Betaproteobacteria</taxon>
        <taxon>Burkholderiales</taxon>
        <taxon>Sphaerotilaceae</taxon>
        <taxon>Roseateles</taxon>
    </lineage>
</organism>
<dbReference type="GO" id="GO:0022857">
    <property type="term" value="F:transmembrane transporter activity"/>
    <property type="evidence" value="ECO:0007669"/>
    <property type="project" value="UniProtKB-UniRule"/>
</dbReference>
<evidence type="ECO:0000256" key="1">
    <source>
        <dbReference type="ARBA" id="ARBA00004429"/>
    </source>
</evidence>
<keyword evidence="12" id="KW-1185">Reference proteome</keyword>
<keyword evidence="7 9" id="KW-0472">Membrane</keyword>
<keyword evidence="4 9" id="KW-0997">Cell inner membrane</keyword>
<evidence type="ECO:0000256" key="2">
    <source>
        <dbReference type="ARBA" id="ARBA00022448"/>
    </source>
</evidence>
<feature type="transmembrane region" description="Helical" evidence="9">
    <location>
        <begin position="130"/>
        <end position="152"/>
    </location>
</feature>
<dbReference type="AlphaFoldDB" id="A0AA95N873"/>
<reference evidence="11" key="1">
    <citation type="submission" date="2023-01" db="EMBL/GenBank/DDBJ databases">
        <title>Whole genome sequence of Paucibacter sp. S2-9 isolated from pond sediment.</title>
        <authorList>
            <person name="Jung J.Y."/>
        </authorList>
    </citation>
    <scope>NUCLEOTIDE SEQUENCE</scope>
    <source>
        <strain evidence="11">S2-9</strain>
    </source>
</reference>
<dbReference type="InterPro" id="IPR007387">
    <property type="entry name" value="TRAP_DctQ"/>
</dbReference>
<evidence type="ECO:0000313" key="11">
    <source>
        <dbReference type="EMBL" id="WIT10182.1"/>
    </source>
</evidence>
<evidence type="ECO:0000313" key="12">
    <source>
        <dbReference type="Proteomes" id="UP001177769"/>
    </source>
</evidence>